<dbReference type="EMBL" id="CP097505">
    <property type="protein sequence ID" value="URD93418.1"/>
    <property type="molecule type" value="Genomic_DNA"/>
</dbReference>
<dbReference type="Proteomes" id="UP001055439">
    <property type="component" value="Chromosome 3"/>
</dbReference>
<proteinExistence type="predicted"/>
<evidence type="ECO:0000313" key="1">
    <source>
        <dbReference type="EMBL" id="URD93418.1"/>
    </source>
</evidence>
<protein>
    <submittedName>
        <fullName evidence="1">Uncharacterized protein</fullName>
    </submittedName>
</protein>
<dbReference type="AlphaFoldDB" id="A0A9E7JU19"/>
<sequence>MDPCISWNSFAVQPSFSLVALQSWPWPRRQPVKLLPSPLVQKPPRPEASFPLQSSPFNFTVPSPWSSSVSPSSSDKSLKPFLIVQFLLPSSSKLTVERASRFQFWCHKQHKHHH</sequence>
<evidence type="ECO:0000313" key="2">
    <source>
        <dbReference type="Proteomes" id="UP001055439"/>
    </source>
</evidence>
<accession>A0A9E7JU19</accession>
<gene>
    <name evidence="1" type="ORF">MUK42_34324</name>
</gene>
<name>A0A9E7JU19_9LILI</name>
<reference evidence="1" key="1">
    <citation type="submission" date="2022-05" db="EMBL/GenBank/DDBJ databases">
        <title>The Musa troglodytarum L. genome provides insights into the mechanism of non-climacteric behaviour and enrichment of carotenoids.</title>
        <authorList>
            <person name="Wang J."/>
        </authorList>
    </citation>
    <scope>NUCLEOTIDE SEQUENCE</scope>
    <source>
        <tissue evidence="1">Leaf</tissue>
    </source>
</reference>
<organism evidence="1 2">
    <name type="scientific">Musa troglodytarum</name>
    <name type="common">fe'i banana</name>
    <dbReference type="NCBI Taxonomy" id="320322"/>
    <lineage>
        <taxon>Eukaryota</taxon>
        <taxon>Viridiplantae</taxon>
        <taxon>Streptophyta</taxon>
        <taxon>Embryophyta</taxon>
        <taxon>Tracheophyta</taxon>
        <taxon>Spermatophyta</taxon>
        <taxon>Magnoliopsida</taxon>
        <taxon>Liliopsida</taxon>
        <taxon>Zingiberales</taxon>
        <taxon>Musaceae</taxon>
        <taxon>Musa</taxon>
    </lineage>
</organism>
<keyword evidence="2" id="KW-1185">Reference proteome</keyword>